<evidence type="ECO:0000313" key="3">
    <source>
        <dbReference type="Proteomes" id="UP000245942"/>
    </source>
</evidence>
<feature type="compositionally biased region" description="Low complexity" evidence="1">
    <location>
        <begin position="321"/>
        <end position="332"/>
    </location>
</feature>
<dbReference type="Proteomes" id="UP000245942">
    <property type="component" value="Unassembled WGS sequence"/>
</dbReference>
<sequence>MVASPATSRSSSLAHTQQATSISPSTSSVPQFEGTLTLHLEGDWVERWCTVSESRLFVYSTKQAATSNPTSPQSTIDLSIYDSLQTSHSWGLDSPGQFEIRLAARGADRTLRLPQAHGFLSRSATSATLSPSQMSTGPSADTLSPPSISFRRARPALTPVQPRSASTVMPKPSFSADGLLTGVPKASAWSRLTGRRRKSVRLLSPTSSDSGHEPSSPTSPTFPLEVDNSIVLRASSACEMLMWTGVISPLLLNKRPSALLSISRSLSASPTEATTSQQSTTSASSSQVSFTGTLMEEAGNNARRRRTPSAEASSRRGQLMSRSVSSNSVPRVGITNEDGYTATFPRRRLSRIASQSGSSIAPMLKSIEPVKGGLSARAYSADKVPRQARSSNAQTAAGISVNHLDLMGDSDCLTPTAASLSLWQKDFSTDLLALPSRRLSQDSDIKAVWQGSPMIWERRSSSCDLTKARSISTPQSGPLRQAACESHADPSGSSVGLGLCVSGPAPVVALTGARSRSTSAGSATTASPDTPAASFLTSGASTRFGSDYFSSAATSSTPPSPCTPGVFVSCDPNPISRKSSTRPSTCPSSKPDPFDLSTFDWLPKSNSTGMPTSSSRGDVRTVFAQSDEKVPCKVLSTVSQTFDGWNQVSPFGFSADITSSAEISDCARTASSSLFSNQSGTANTASSQKLLEPIEMMTKLDEISRLDPSAVAQARQARYDDCKTKKTSLRRPPMAPRAWTTSATTKFQAATVEVDVALASPFKPRVALPKMSAKTTLAVDMPFERKQSLDFFKLKTTATVPARPVRRRVATTNGAFLPLSASSQSIVYSSSAGSNEDEPRLPSRTPFGAKHLNAGLPSTPTAPMTPALNIVKKNKKVIPSGSFFDDTDDDEQVDDEDARYVERSYLVSRGLLRAEADDTFGAFA</sequence>
<evidence type="ECO:0008006" key="4">
    <source>
        <dbReference type="Google" id="ProtNLM"/>
    </source>
</evidence>
<evidence type="ECO:0000313" key="2">
    <source>
        <dbReference type="EMBL" id="PWN19550.1"/>
    </source>
</evidence>
<proteinExistence type="predicted"/>
<accession>A0A316U2Z3</accession>
<dbReference type="OrthoDB" id="10691570at2759"/>
<feature type="region of interest" description="Disordered" evidence="1">
    <location>
        <begin position="122"/>
        <end position="177"/>
    </location>
</feature>
<dbReference type="RefSeq" id="XP_025346710.1">
    <property type="nucleotide sequence ID" value="XM_025495268.1"/>
</dbReference>
<feature type="region of interest" description="Disordered" evidence="1">
    <location>
        <begin position="269"/>
        <end position="332"/>
    </location>
</feature>
<feature type="compositionally biased region" description="Low complexity" evidence="1">
    <location>
        <begin position="269"/>
        <end position="293"/>
    </location>
</feature>
<dbReference type="EMBL" id="KZ819331">
    <property type="protein sequence ID" value="PWN19550.1"/>
    <property type="molecule type" value="Genomic_DNA"/>
</dbReference>
<evidence type="ECO:0000256" key="1">
    <source>
        <dbReference type="SAM" id="MobiDB-lite"/>
    </source>
</evidence>
<organism evidence="2 3">
    <name type="scientific">Pseudomicrostroma glucosiphilum</name>
    <dbReference type="NCBI Taxonomy" id="1684307"/>
    <lineage>
        <taxon>Eukaryota</taxon>
        <taxon>Fungi</taxon>
        <taxon>Dikarya</taxon>
        <taxon>Basidiomycota</taxon>
        <taxon>Ustilaginomycotina</taxon>
        <taxon>Exobasidiomycetes</taxon>
        <taxon>Microstromatales</taxon>
        <taxon>Microstromatales incertae sedis</taxon>
        <taxon>Pseudomicrostroma</taxon>
    </lineage>
</organism>
<feature type="region of interest" description="Disordered" evidence="1">
    <location>
        <begin position="197"/>
        <end position="224"/>
    </location>
</feature>
<name>A0A316U2Z3_9BASI</name>
<reference evidence="2 3" key="1">
    <citation type="journal article" date="2018" name="Mol. Biol. Evol.">
        <title>Broad Genomic Sampling Reveals a Smut Pathogenic Ancestry of the Fungal Clade Ustilaginomycotina.</title>
        <authorList>
            <person name="Kijpornyongpan T."/>
            <person name="Mondo S.J."/>
            <person name="Barry K."/>
            <person name="Sandor L."/>
            <person name="Lee J."/>
            <person name="Lipzen A."/>
            <person name="Pangilinan J."/>
            <person name="LaButti K."/>
            <person name="Hainaut M."/>
            <person name="Henrissat B."/>
            <person name="Grigoriev I.V."/>
            <person name="Spatafora J.W."/>
            <person name="Aime M.C."/>
        </authorList>
    </citation>
    <scope>NUCLEOTIDE SEQUENCE [LARGE SCALE GENOMIC DNA]</scope>
    <source>
        <strain evidence="2 3">MCA 4718</strain>
    </source>
</reference>
<dbReference type="AlphaFoldDB" id="A0A316U2Z3"/>
<feature type="region of interest" description="Disordered" evidence="1">
    <location>
        <begin position="1"/>
        <end position="29"/>
    </location>
</feature>
<feature type="compositionally biased region" description="Polar residues" evidence="1">
    <location>
        <begin position="469"/>
        <end position="478"/>
    </location>
</feature>
<feature type="compositionally biased region" description="Polar residues" evidence="1">
    <location>
        <begin position="204"/>
        <end position="221"/>
    </location>
</feature>
<dbReference type="GeneID" id="37017002"/>
<feature type="region of interest" description="Disordered" evidence="1">
    <location>
        <begin position="467"/>
        <end position="488"/>
    </location>
</feature>
<keyword evidence="3" id="KW-1185">Reference proteome</keyword>
<feature type="compositionally biased region" description="Polar residues" evidence="1">
    <location>
        <begin position="122"/>
        <end position="147"/>
    </location>
</feature>
<protein>
    <recommendedName>
        <fullName evidence="4">PH domain-containing protein</fullName>
    </recommendedName>
</protein>
<gene>
    <name evidence="2" type="ORF">BCV69DRAFT_42660</name>
</gene>